<dbReference type="InterPro" id="IPR034164">
    <property type="entry name" value="Pepsin-like_dom"/>
</dbReference>
<feature type="active site" evidence="8">
    <location>
        <position position="274"/>
    </location>
</feature>
<evidence type="ECO:0000313" key="14">
    <source>
        <dbReference type="Proteomes" id="UP000469890"/>
    </source>
</evidence>
<feature type="signal peptide" evidence="11">
    <location>
        <begin position="1"/>
        <end position="21"/>
    </location>
</feature>
<dbReference type="SUPFAM" id="SSF50630">
    <property type="entry name" value="Acid proteases"/>
    <property type="match status" value="1"/>
</dbReference>
<evidence type="ECO:0000256" key="5">
    <source>
        <dbReference type="ARBA" id="ARBA00022729"/>
    </source>
</evidence>
<dbReference type="AlphaFoldDB" id="A0A8H4B5W8"/>
<dbReference type="InterPro" id="IPR001461">
    <property type="entry name" value="Aspartic_peptidase_A1"/>
</dbReference>
<dbReference type="CDD" id="cd05471">
    <property type="entry name" value="pepsin_like"/>
    <property type="match status" value="1"/>
</dbReference>
<dbReference type="Gene3D" id="2.40.70.10">
    <property type="entry name" value="Acid Proteases"/>
    <property type="match status" value="2"/>
</dbReference>
<keyword evidence="7 10" id="KW-0378">Hydrolase</keyword>
<dbReference type="EC" id="3.4.23.21" evidence="3"/>
<reference evidence="13 14" key="1">
    <citation type="submission" date="2019-09" db="EMBL/GenBank/DDBJ databases">
        <authorList>
            <consortium name="DOE Joint Genome Institute"/>
            <person name="Mondo S.J."/>
            <person name="Navarro-Mendoza M.I."/>
            <person name="Perez-Arques C."/>
            <person name="Panchal S."/>
            <person name="Nicolas F.E."/>
            <person name="Ganguly P."/>
            <person name="Pangilinan J."/>
            <person name="Grigoriev I."/>
            <person name="Heitman J."/>
            <person name="Sanya K."/>
            <person name="Garre V."/>
        </authorList>
    </citation>
    <scope>NUCLEOTIDE SEQUENCE [LARGE SCALE GENOMIC DNA]</scope>
    <source>
        <strain evidence="13 14">MU402</strain>
    </source>
</reference>
<feature type="disulfide bond" evidence="9">
    <location>
        <begin position="97"/>
        <end position="102"/>
    </location>
</feature>
<protein>
    <recommendedName>
        <fullName evidence="3">rhizopuspepsin</fullName>
        <ecNumber evidence="3">3.4.23.21</ecNumber>
    </recommendedName>
</protein>
<dbReference type="InterPro" id="IPR001969">
    <property type="entry name" value="Aspartic_peptidase_AS"/>
</dbReference>
<keyword evidence="9" id="KW-1015">Disulfide bond</keyword>
<proteinExistence type="inferred from homology"/>
<comment type="caution">
    <text evidence="13">The sequence shown here is derived from an EMBL/GenBank/DDBJ whole genome shotgun (WGS) entry which is preliminary data.</text>
</comment>
<dbReference type="PROSITE" id="PS51767">
    <property type="entry name" value="PEPTIDASE_A1"/>
    <property type="match status" value="1"/>
</dbReference>
<dbReference type="InterPro" id="IPR021109">
    <property type="entry name" value="Peptidase_aspartic_dom_sf"/>
</dbReference>
<evidence type="ECO:0000256" key="6">
    <source>
        <dbReference type="ARBA" id="ARBA00022750"/>
    </source>
</evidence>
<dbReference type="InterPro" id="IPR033121">
    <property type="entry name" value="PEPTIDASE_A1"/>
</dbReference>
<dbReference type="Pfam" id="PF00026">
    <property type="entry name" value="Asp"/>
    <property type="match status" value="1"/>
</dbReference>
<evidence type="ECO:0000256" key="2">
    <source>
        <dbReference type="ARBA" id="ARBA00007447"/>
    </source>
</evidence>
<evidence type="ECO:0000256" key="10">
    <source>
        <dbReference type="RuleBase" id="RU000454"/>
    </source>
</evidence>
<dbReference type="GO" id="GO:0006508">
    <property type="term" value="P:proteolysis"/>
    <property type="evidence" value="ECO:0007669"/>
    <property type="project" value="UniProtKB-KW"/>
</dbReference>
<feature type="chain" id="PRO_5034603748" description="rhizopuspepsin" evidence="11">
    <location>
        <begin position="22"/>
        <end position="403"/>
    </location>
</feature>
<feature type="domain" description="Peptidase A1" evidence="12">
    <location>
        <begin position="66"/>
        <end position="385"/>
    </location>
</feature>
<evidence type="ECO:0000313" key="13">
    <source>
        <dbReference type="EMBL" id="KAF1796178.1"/>
    </source>
</evidence>
<keyword evidence="6 10" id="KW-0064">Aspartyl protease</keyword>
<dbReference type="GO" id="GO:0004190">
    <property type="term" value="F:aspartic-type endopeptidase activity"/>
    <property type="evidence" value="ECO:0007669"/>
    <property type="project" value="UniProtKB-KW"/>
</dbReference>
<evidence type="ECO:0000256" key="3">
    <source>
        <dbReference type="ARBA" id="ARBA00013205"/>
    </source>
</evidence>
<evidence type="ECO:0000256" key="1">
    <source>
        <dbReference type="ARBA" id="ARBA00001130"/>
    </source>
</evidence>
<dbReference type="PROSITE" id="PS00141">
    <property type="entry name" value="ASP_PROTEASE"/>
    <property type="match status" value="2"/>
</dbReference>
<feature type="active site" evidence="8">
    <location>
        <position position="84"/>
    </location>
</feature>
<evidence type="ECO:0000256" key="4">
    <source>
        <dbReference type="ARBA" id="ARBA00022670"/>
    </source>
</evidence>
<evidence type="ECO:0000256" key="9">
    <source>
        <dbReference type="PIRSR" id="PIRSR601461-2"/>
    </source>
</evidence>
<dbReference type="PANTHER" id="PTHR47966:SF51">
    <property type="entry name" value="BETA-SITE APP-CLEAVING ENZYME, ISOFORM A-RELATED"/>
    <property type="match status" value="1"/>
</dbReference>
<accession>A0A8H4B5W8</accession>
<keyword evidence="4 10" id="KW-0645">Protease</keyword>
<comment type="catalytic activity">
    <reaction evidence="1">
        <text>Hydrolysis of proteins with broad specificity similar to that of pepsin A, preferring hydrophobic residues at P1 and P1'. Clots milk and activates trypsinogen. Does not cleave 4-Gln-|-His-5, but does cleave 10-His-|-Leu-11 and 12-Val-|-Glu-13 in B chain of insulin.</text>
        <dbReference type="EC" id="3.4.23.21"/>
    </reaction>
</comment>
<dbReference type="FunFam" id="2.40.70.10:FF:000115">
    <property type="entry name" value="Lysosomal aspartic protease"/>
    <property type="match status" value="1"/>
</dbReference>
<comment type="similarity">
    <text evidence="2 10">Belongs to the peptidase A1 family.</text>
</comment>
<gene>
    <name evidence="13" type="ORF">FB192DRAFT_1292930</name>
</gene>
<evidence type="ECO:0000259" key="12">
    <source>
        <dbReference type="PROSITE" id="PS51767"/>
    </source>
</evidence>
<name>A0A8H4B5W8_MUCCL</name>
<sequence>MVHITLCLSIVCLVALGLVECQPLKPKRSFKISLHKSAVLSNATSSNAVSFIKKQKQTAYNHGSGYYGEIGIGSPPQKFNVIFDTGSSDLWVVSSKCTSDICRNHQKFDFQASHTYEYVAGNEENEEDEVEQGVVQVEYGTGSIQGHTGKDIVTLADNQIMLQDQVIVDAFDISRDFIGSPFHGIFGLGLNGLSSSKSSSPLYTMIEQGLIQDPLFAIYSQHNAGEIDFGSTDSSRFHGNVTYVEAIDTSYWMMSMNKIQFGAQAFENRKAIIDSGSTLIMMPTQDAAAYHSQIEGAHSNGDGTWSFPCKSVKKLSPLTIQLDNTVLSIPPERLFLTPMSSSSKKCLSGISGQAMDEDNSWILGDIFLKHFYTVFDLGNHRLGFATAKEDEKMSDPMYKQVLL</sequence>
<evidence type="ECO:0000256" key="7">
    <source>
        <dbReference type="ARBA" id="ARBA00022801"/>
    </source>
</evidence>
<dbReference type="Proteomes" id="UP000469890">
    <property type="component" value="Unassembled WGS sequence"/>
</dbReference>
<evidence type="ECO:0000256" key="11">
    <source>
        <dbReference type="SAM" id="SignalP"/>
    </source>
</evidence>
<evidence type="ECO:0000256" key="8">
    <source>
        <dbReference type="PIRSR" id="PIRSR601461-1"/>
    </source>
</evidence>
<dbReference type="PANTHER" id="PTHR47966">
    <property type="entry name" value="BETA-SITE APP-CLEAVING ENZYME, ISOFORM A-RELATED"/>
    <property type="match status" value="1"/>
</dbReference>
<dbReference type="EMBL" id="JAAECE010000013">
    <property type="protein sequence ID" value="KAF1796178.1"/>
    <property type="molecule type" value="Genomic_DNA"/>
</dbReference>
<dbReference type="PRINTS" id="PR00792">
    <property type="entry name" value="PEPSIN"/>
</dbReference>
<organism evidence="13 14">
    <name type="scientific">Mucor circinelloides f. lusitanicus</name>
    <name type="common">Mucor racemosus var. lusitanicus</name>
    <dbReference type="NCBI Taxonomy" id="29924"/>
    <lineage>
        <taxon>Eukaryota</taxon>
        <taxon>Fungi</taxon>
        <taxon>Fungi incertae sedis</taxon>
        <taxon>Mucoromycota</taxon>
        <taxon>Mucoromycotina</taxon>
        <taxon>Mucoromycetes</taxon>
        <taxon>Mucorales</taxon>
        <taxon>Mucorineae</taxon>
        <taxon>Mucoraceae</taxon>
        <taxon>Mucor</taxon>
    </lineage>
</organism>
<keyword evidence="5 11" id="KW-0732">Signal</keyword>